<feature type="compositionally biased region" description="Basic and acidic residues" evidence="1">
    <location>
        <begin position="427"/>
        <end position="446"/>
    </location>
</feature>
<feature type="compositionally biased region" description="Basic and acidic residues" evidence="1">
    <location>
        <begin position="233"/>
        <end position="242"/>
    </location>
</feature>
<evidence type="ECO:0000256" key="1">
    <source>
        <dbReference type="SAM" id="MobiDB-lite"/>
    </source>
</evidence>
<dbReference type="AlphaFoldDB" id="A0A1B0DQT8"/>
<protein>
    <submittedName>
        <fullName evidence="2">Uncharacterized protein</fullName>
    </submittedName>
</protein>
<sequence>MNGKRFGGRTSSQISIYDYPEHLNPFYEDEQHKRLRFWKIGRRSDKTKRSNSFSLDGLRDLWTLKSFRLKKKSSTLGVNKTSESPPPLRRTLLVEEHDTDRAYHTLDPSARHTVSVGLNSGFERSARYRSSLQDMSTFQQGSPFSRTDRYRNTMQNGQEFVNRGGSKTPQMSSRYSGNHMAHRPARKKRRAPPPPTPVITTPQSPANEEQKDREKAAEISNLTAEIENFVKSSEAEESKECGEISIPVPVPRREKKDAQKFQVTKTQESEIELRITESTDDLSSPGGEKKSPEREESVKVVKVEEASVKEAQEPAELEPTKKESKEEVVQKEEIKEVKREVPEEDAKDRVKDKSDPYRNVVVEMEKYEIRFAPLKTDDAAGENHRKNPVERQRSVQEIIESINKSQSLLKINYEDDSRVQSIMQDIESQKRDVQRRKSSDSLNRNIRELEQKEQEMRELIKELEEQETSDIPVVVQEFNNNSFDKCVQLREPEEKDQNDNQTKKSSIEWNPLPKPRRSRNLSSEDVDVPT</sequence>
<dbReference type="EMBL" id="AJVK01008747">
    <property type="status" value="NOT_ANNOTATED_CDS"/>
    <property type="molecule type" value="Genomic_DNA"/>
</dbReference>
<dbReference type="EMBL" id="AJVK01008745">
    <property type="status" value="NOT_ANNOTATED_CDS"/>
    <property type="molecule type" value="Genomic_DNA"/>
</dbReference>
<feature type="region of interest" description="Disordered" evidence="1">
    <location>
        <begin position="489"/>
        <end position="530"/>
    </location>
</feature>
<organism evidence="2 3">
    <name type="scientific">Phlebotomus papatasi</name>
    <name type="common">Sandfly</name>
    <dbReference type="NCBI Taxonomy" id="29031"/>
    <lineage>
        <taxon>Eukaryota</taxon>
        <taxon>Metazoa</taxon>
        <taxon>Ecdysozoa</taxon>
        <taxon>Arthropoda</taxon>
        <taxon>Hexapoda</taxon>
        <taxon>Insecta</taxon>
        <taxon>Pterygota</taxon>
        <taxon>Neoptera</taxon>
        <taxon>Endopterygota</taxon>
        <taxon>Diptera</taxon>
        <taxon>Nematocera</taxon>
        <taxon>Psychodoidea</taxon>
        <taxon>Psychodidae</taxon>
        <taxon>Phlebotomus</taxon>
        <taxon>Phlebotomus</taxon>
    </lineage>
</organism>
<name>A0A1B0DQT8_PHLPP</name>
<evidence type="ECO:0000313" key="2">
    <source>
        <dbReference type="EnsemblMetazoa" id="PPAI010921-PA"/>
    </source>
</evidence>
<feature type="compositionally biased region" description="Basic and acidic residues" evidence="1">
    <location>
        <begin position="208"/>
        <end position="217"/>
    </location>
</feature>
<feature type="compositionally biased region" description="Basic and acidic residues" evidence="1">
    <location>
        <begin position="489"/>
        <end position="506"/>
    </location>
</feature>
<proteinExistence type="predicted"/>
<feature type="compositionally biased region" description="Basic and acidic residues" evidence="1">
    <location>
        <begin position="287"/>
        <end position="332"/>
    </location>
</feature>
<feature type="compositionally biased region" description="Basic and acidic residues" evidence="1">
    <location>
        <begin position="267"/>
        <end position="277"/>
    </location>
</feature>
<feature type="compositionally biased region" description="Polar residues" evidence="1">
    <location>
        <begin position="198"/>
        <end position="207"/>
    </location>
</feature>
<evidence type="ECO:0000313" key="3">
    <source>
        <dbReference type="Proteomes" id="UP000092462"/>
    </source>
</evidence>
<feature type="region of interest" description="Disordered" evidence="1">
    <location>
        <begin position="231"/>
        <end position="332"/>
    </location>
</feature>
<dbReference type="EnsemblMetazoa" id="PPAI010921-RA">
    <property type="protein sequence ID" value="PPAI010921-PA"/>
    <property type="gene ID" value="PPAI010921"/>
</dbReference>
<dbReference type="Proteomes" id="UP000092462">
    <property type="component" value="Unassembled WGS sequence"/>
</dbReference>
<reference evidence="2" key="1">
    <citation type="submission" date="2022-08" db="UniProtKB">
        <authorList>
            <consortium name="EnsemblMetazoa"/>
        </authorList>
    </citation>
    <scope>IDENTIFICATION</scope>
    <source>
        <strain evidence="2">Israel</strain>
    </source>
</reference>
<accession>A0A1B0DQT8</accession>
<dbReference type="EMBL" id="AJVK01008746">
    <property type="status" value="NOT_ANNOTATED_CDS"/>
    <property type="molecule type" value="Genomic_DNA"/>
</dbReference>
<dbReference type="VEuPathDB" id="VectorBase:PPAPM1_007899"/>
<feature type="region of interest" description="Disordered" evidence="1">
    <location>
        <begin position="425"/>
        <end position="446"/>
    </location>
</feature>
<feature type="compositionally biased region" description="Basic residues" evidence="1">
    <location>
        <begin position="180"/>
        <end position="191"/>
    </location>
</feature>
<dbReference type="VEuPathDB" id="VectorBase:PPAI010921"/>
<keyword evidence="3" id="KW-1185">Reference proteome</keyword>
<feature type="region of interest" description="Disordered" evidence="1">
    <location>
        <begin position="159"/>
        <end position="219"/>
    </location>
</feature>
<feature type="compositionally biased region" description="Polar residues" evidence="1">
    <location>
        <begin position="159"/>
        <end position="176"/>
    </location>
</feature>